<organism evidence="1 2">
    <name type="scientific">Candidatus Magnetominusculus xianensis</name>
    <dbReference type="NCBI Taxonomy" id="1748249"/>
    <lineage>
        <taxon>Bacteria</taxon>
        <taxon>Pseudomonadati</taxon>
        <taxon>Nitrospirota</taxon>
        <taxon>Nitrospiria</taxon>
        <taxon>Nitrospirales</taxon>
        <taxon>Nitrospiraceae</taxon>
        <taxon>Candidatus Magnetominusculus</taxon>
    </lineage>
</organism>
<name>A0ABR5SEB6_9BACT</name>
<gene>
    <name evidence="1" type="ORF">ASN18_2053</name>
</gene>
<dbReference type="RefSeq" id="WP_085052657.1">
    <property type="nucleotide sequence ID" value="NZ_LNQR01000070.1"/>
</dbReference>
<sequence>MNRFDKSDLDLYEASKSEALRFDMQRVAAQRHNPFVKNGQPDIDAILQFLMEYNEFINHEPKPFRKIIDTVMLL</sequence>
<reference evidence="1 2" key="1">
    <citation type="submission" date="2015-11" db="EMBL/GenBank/DDBJ databases">
        <authorList>
            <person name="Lin W."/>
        </authorList>
    </citation>
    <scope>NUCLEOTIDE SEQUENCE [LARGE SCALE GENOMIC DNA]</scope>
    <source>
        <strain evidence="1 2">HCH-1</strain>
    </source>
</reference>
<evidence type="ECO:0000313" key="2">
    <source>
        <dbReference type="Proteomes" id="UP000060487"/>
    </source>
</evidence>
<accession>A0ABR5SEB6</accession>
<evidence type="ECO:0000313" key="1">
    <source>
        <dbReference type="EMBL" id="KWT84125.1"/>
    </source>
</evidence>
<comment type="caution">
    <text evidence="1">The sequence shown here is derived from an EMBL/GenBank/DDBJ whole genome shotgun (WGS) entry which is preliminary data.</text>
</comment>
<dbReference type="Proteomes" id="UP000060487">
    <property type="component" value="Unassembled WGS sequence"/>
</dbReference>
<proteinExistence type="predicted"/>
<dbReference type="EMBL" id="LNQR01000070">
    <property type="protein sequence ID" value="KWT84125.1"/>
    <property type="molecule type" value="Genomic_DNA"/>
</dbReference>
<keyword evidence="2" id="KW-1185">Reference proteome</keyword>
<protein>
    <submittedName>
        <fullName evidence="1">Uncharacterized protein</fullName>
    </submittedName>
</protein>